<reference evidence="7 8" key="1">
    <citation type="submission" date="2018-08" db="EMBL/GenBank/DDBJ databases">
        <title>A genome reference for cultivated species of the human gut microbiota.</title>
        <authorList>
            <person name="Zou Y."/>
            <person name="Xue W."/>
            <person name="Luo G."/>
        </authorList>
    </citation>
    <scope>NUCLEOTIDE SEQUENCE [LARGE SCALE GENOMIC DNA]</scope>
    <source>
        <strain evidence="7 8">AF36-7BH</strain>
    </source>
</reference>
<dbReference type="RefSeq" id="WP_118371380.1">
    <property type="nucleotide sequence ID" value="NZ_QROY01000026.1"/>
</dbReference>
<feature type="transmembrane region" description="Helical" evidence="5">
    <location>
        <begin position="341"/>
        <end position="357"/>
    </location>
</feature>
<evidence type="ECO:0000259" key="6">
    <source>
        <dbReference type="Pfam" id="PF04932"/>
    </source>
</evidence>
<proteinExistence type="predicted"/>
<comment type="subcellular location">
    <subcellularLocation>
        <location evidence="1">Membrane</location>
        <topology evidence="1">Multi-pass membrane protein</topology>
    </subcellularLocation>
</comment>
<dbReference type="PANTHER" id="PTHR37422">
    <property type="entry name" value="TEICHURONIC ACID BIOSYNTHESIS PROTEIN TUAE"/>
    <property type="match status" value="1"/>
</dbReference>
<feature type="transmembrane region" description="Helical" evidence="5">
    <location>
        <begin position="307"/>
        <end position="329"/>
    </location>
</feature>
<feature type="transmembrane region" description="Helical" evidence="5">
    <location>
        <begin position="40"/>
        <end position="57"/>
    </location>
</feature>
<evidence type="ECO:0000256" key="1">
    <source>
        <dbReference type="ARBA" id="ARBA00004141"/>
    </source>
</evidence>
<dbReference type="EMBL" id="QROY01000026">
    <property type="protein sequence ID" value="RHL64486.1"/>
    <property type="molecule type" value="Genomic_DNA"/>
</dbReference>
<evidence type="ECO:0000256" key="5">
    <source>
        <dbReference type="SAM" id="Phobius"/>
    </source>
</evidence>
<dbReference type="InterPro" id="IPR051533">
    <property type="entry name" value="WaaL-like"/>
</dbReference>
<feature type="transmembrane region" description="Helical" evidence="5">
    <location>
        <begin position="155"/>
        <end position="174"/>
    </location>
</feature>
<accession>A0A415M771</accession>
<feature type="transmembrane region" description="Helical" evidence="5">
    <location>
        <begin position="64"/>
        <end position="84"/>
    </location>
</feature>
<dbReference type="PANTHER" id="PTHR37422:SF13">
    <property type="entry name" value="LIPOPOLYSACCHARIDE BIOSYNTHESIS PROTEIN PA4999-RELATED"/>
    <property type="match status" value="1"/>
</dbReference>
<evidence type="ECO:0000313" key="7">
    <source>
        <dbReference type="EMBL" id="RHL64486.1"/>
    </source>
</evidence>
<evidence type="ECO:0000256" key="4">
    <source>
        <dbReference type="ARBA" id="ARBA00023136"/>
    </source>
</evidence>
<comment type="caution">
    <text evidence="7">The sequence shown here is derived from an EMBL/GenBank/DDBJ whole genome shotgun (WGS) entry which is preliminary data.</text>
</comment>
<evidence type="ECO:0000256" key="3">
    <source>
        <dbReference type="ARBA" id="ARBA00022989"/>
    </source>
</evidence>
<protein>
    <submittedName>
        <fullName evidence="7">O-antigen ligase domain-containing protein</fullName>
    </submittedName>
</protein>
<feature type="domain" description="O-antigen ligase-related" evidence="6">
    <location>
        <begin position="188"/>
        <end position="322"/>
    </location>
</feature>
<name>A0A415M771_9FIRM</name>
<feature type="transmembrane region" description="Helical" evidence="5">
    <location>
        <begin position="205"/>
        <end position="222"/>
    </location>
</feature>
<dbReference type="GO" id="GO:0016020">
    <property type="term" value="C:membrane"/>
    <property type="evidence" value="ECO:0007669"/>
    <property type="project" value="UniProtKB-SubCell"/>
</dbReference>
<keyword evidence="2 5" id="KW-0812">Transmembrane</keyword>
<keyword evidence="3 5" id="KW-1133">Transmembrane helix</keyword>
<dbReference type="AlphaFoldDB" id="A0A415M771"/>
<feature type="transmembrane region" description="Helical" evidence="5">
    <location>
        <begin position="114"/>
        <end position="135"/>
    </location>
</feature>
<keyword evidence="4 5" id="KW-0472">Membrane</keyword>
<dbReference type="GO" id="GO:0016874">
    <property type="term" value="F:ligase activity"/>
    <property type="evidence" value="ECO:0007669"/>
    <property type="project" value="UniProtKB-KW"/>
</dbReference>
<feature type="transmembrane region" description="Helical" evidence="5">
    <location>
        <begin position="181"/>
        <end position="199"/>
    </location>
</feature>
<dbReference type="InterPro" id="IPR007016">
    <property type="entry name" value="O-antigen_ligase-rel_domated"/>
</dbReference>
<keyword evidence="7" id="KW-0436">Ligase</keyword>
<organism evidence="7 8">
    <name type="scientific">Lachnospira eligens</name>
    <dbReference type="NCBI Taxonomy" id="39485"/>
    <lineage>
        <taxon>Bacteria</taxon>
        <taxon>Bacillati</taxon>
        <taxon>Bacillota</taxon>
        <taxon>Clostridia</taxon>
        <taxon>Lachnospirales</taxon>
        <taxon>Lachnospiraceae</taxon>
        <taxon>Lachnospira</taxon>
    </lineage>
</organism>
<feature type="transmembrane region" description="Helical" evidence="5">
    <location>
        <begin position="229"/>
        <end position="248"/>
    </location>
</feature>
<sequence>MINENNKRLINIMLIICVIPFLVPRGIMETGGNLLNSILYYFRLFVIFFLLICCILYKIRFCMITWLSILFYFLNIVICIIRHTDTSADISNFIYVFGMVLIMEFALYNDISCFIKNMAIIIGIIIVANFITIVMHPGGLYTDSRGWKANWVMGYYNSHIFTYLPWLAFSYMYIYKLRGKLSIIGIGLLVFIICGIYMAGSKTSLVALGIAFIIMFFSLKAFKLNLPNVFVFFIISFVISYLIIFMNFQENFSAILYKYLNRDSSFTGRTIIWALALKSISCHPILGNGNVSYNLTTWTTTQAHNTYLNIMVQQGLLGLLLFGIIVFIVSHKLKQYKEHPYTKVLTIILVAYFVDFITEMYQMPHLLFCVIFLAYNIDKIVDLMPVKYDKNSKTIKKKIKIKM</sequence>
<feature type="transmembrane region" description="Helical" evidence="5">
    <location>
        <begin position="90"/>
        <end position="107"/>
    </location>
</feature>
<evidence type="ECO:0000256" key="2">
    <source>
        <dbReference type="ARBA" id="ARBA00022692"/>
    </source>
</evidence>
<gene>
    <name evidence="7" type="ORF">DW007_15820</name>
</gene>
<feature type="transmembrane region" description="Helical" evidence="5">
    <location>
        <begin position="9"/>
        <end position="28"/>
    </location>
</feature>
<dbReference type="Pfam" id="PF04932">
    <property type="entry name" value="Wzy_C"/>
    <property type="match status" value="1"/>
</dbReference>
<dbReference type="Proteomes" id="UP000285201">
    <property type="component" value="Unassembled WGS sequence"/>
</dbReference>
<evidence type="ECO:0000313" key="8">
    <source>
        <dbReference type="Proteomes" id="UP000285201"/>
    </source>
</evidence>